<dbReference type="PROSITE" id="PS51257">
    <property type="entry name" value="PROKAR_LIPOPROTEIN"/>
    <property type="match status" value="1"/>
</dbReference>
<comment type="caution">
    <text evidence="2">The sequence shown here is derived from an EMBL/GenBank/DDBJ whole genome shotgun (WGS) entry which is preliminary data.</text>
</comment>
<sequence>MRSPSIRLAAGIRGVAAMVLLALACAVPQAGAQSFQPAPTRALEDAIETNTDAVLLPASQPGTLTFRNCAEPCKLRSLNVTAESTFYVGGSRVTLAEFDAYVRSTGPQFLMVFRQVNGPKVTRLVVYGQMQ</sequence>
<accession>A0A829YDZ1</accession>
<proteinExistence type="predicted"/>
<gene>
    <name evidence="2" type="ORF">GCM10011487_28360</name>
</gene>
<name>A0A829YDZ1_9GAMM</name>
<feature type="signal peptide" evidence="1">
    <location>
        <begin position="1"/>
        <end position="32"/>
    </location>
</feature>
<keyword evidence="3" id="KW-1185">Reference proteome</keyword>
<dbReference type="Proteomes" id="UP000445000">
    <property type="component" value="Unassembled WGS sequence"/>
</dbReference>
<feature type="chain" id="PRO_5032507467" evidence="1">
    <location>
        <begin position="33"/>
        <end position="131"/>
    </location>
</feature>
<evidence type="ECO:0000256" key="1">
    <source>
        <dbReference type="SAM" id="SignalP"/>
    </source>
</evidence>
<protein>
    <submittedName>
        <fullName evidence="2">Uncharacterized protein</fullName>
    </submittedName>
</protein>
<evidence type="ECO:0000313" key="2">
    <source>
        <dbReference type="EMBL" id="GFE80836.1"/>
    </source>
</evidence>
<organism evidence="2 3">
    <name type="scientific">Steroidobacter agaridevorans</name>
    <dbReference type="NCBI Taxonomy" id="2695856"/>
    <lineage>
        <taxon>Bacteria</taxon>
        <taxon>Pseudomonadati</taxon>
        <taxon>Pseudomonadota</taxon>
        <taxon>Gammaproteobacteria</taxon>
        <taxon>Steroidobacterales</taxon>
        <taxon>Steroidobacteraceae</taxon>
        <taxon>Steroidobacter</taxon>
    </lineage>
</organism>
<dbReference type="RefSeq" id="WP_161812464.1">
    <property type="nucleotide sequence ID" value="NZ_BLJN01000002.1"/>
</dbReference>
<dbReference type="AlphaFoldDB" id="A0A829YDZ1"/>
<keyword evidence="1" id="KW-0732">Signal</keyword>
<dbReference type="EMBL" id="BLJN01000002">
    <property type="protein sequence ID" value="GFE80836.1"/>
    <property type="molecule type" value="Genomic_DNA"/>
</dbReference>
<reference evidence="3" key="1">
    <citation type="submission" date="2020-01" db="EMBL/GenBank/DDBJ databases">
        <title>'Steroidobacter agaridevorans' sp. nov., agar-degrading bacteria isolated from rhizosphere soils.</title>
        <authorList>
            <person name="Ikenaga M."/>
            <person name="Kataoka M."/>
            <person name="Murouchi A."/>
            <person name="Katsuragi S."/>
            <person name="Sakai M."/>
        </authorList>
    </citation>
    <scope>NUCLEOTIDE SEQUENCE [LARGE SCALE GENOMIC DNA]</scope>
    <source>
        <strain evidence="3">YU21-B</strain>
    </source>
</reference>
<evidence type="ECO:0000313" key="3">
    <source>
        <dbReference type="Proteomes" id="UP000445000"/>
    </source>
</evidence>